<dbReference type="RefSeq" id="WP_266240855.1">
    <property type="nucleotide sequence ID" value="NZ_JAMXWF010000036.1"/>
</dbReference>
<gene>
    <name evidence="2" type="ORF">NIE36_32290</name>
    <name evidence="1" type="ORF">OSB80_32355</name>
</gene>
<reference evidence="2" key="1">
    <citation type="submission" date="2022-06" db="EMBL/GenBank/DDBJ databases">
        <title>PHB producers.</title>
        <authorList>
            <person name="Besaury L."/>
        </authorList>
    </citation>
    <scope>NUCLEOTIDE SEQUENCE</scope>
    <source>
        <strain evidence="2 3">SEWS6</strain>
    </source>
</reference>
<organism evidence="2 4">
    <name type="scientific">Paraburkholderia madseniana</name>
    <dbReference type="NCBI Taxonomy" id="2599607"/>
    <lineage>
        <taxon>Bacteria</taxon>
        <taxon>Pseudomonadati</taxon>
        <taxon>Pseudomonadota</taxon>
        <taxon>Betaproteobacteria</taxon>
        <taxon>Burkholderiales</taxon>
        <taxon>Burkholderiaceae</taxon>
        <taxon>Paraburkholderia</taxon>
    </lineage>
</organism>
<dbReference type="EMBL" id="JAPKHW010000036">
    <property type="protein sequence ID" value="MCX4150015.1"/>
    <property type="molecule type" value="Genomic_DNA"/>
</dbReference>
<evidence type="ECO:0000313" key="2">
    <source>
        <dbReference type="EMBL" id="MDQ6411833.1"/>
    </source>
</evidence>
<protein>
    <submittedName>
        <fullName evidence="2">Uncharacterized protein</fullName>
    </submittedName>
</protein>
<evidence type="ECO:0000313" key="1">
    <source>
        <dbReference type="EMBL" id="MCX4150015.1"/>
    </source>
</evidence>
<evidence type="ECO:0000313" key="4">
    <source>
        <dbReference type="Proteomes" id="UP001242288"/>
    </source>
</evidence>
<dbReference type="Proteomes" id="UP001209412">
    <property type="component" value="Unassembled WGS sequence"/>
</dbReference>
<dbReference type="EMBL" id="JAMXWF010000036">
    <property type="protein sequence ID" value="MDQ6411833.1"/>
    <property type="molecule type" value="Genomic_DNA"/>
</dbReference>
<keyword evidence="3" id="KW-1185">Reference proteome</keyword>
<sequence>MSFPHRESTYVRLGPVEAYAAFHRRTMTIVNGAVVLSLHSVHRSRTPDTLRSLREGDRISTPDLEPIVPGIARVQWEFGESNEDDEYRLSTVTDDVVVTLSIKRTQIESRFLGEGRLRGTAAQLVVTIEYGYA</sequence>
<dbReference type="Proteomes" id="UP001242288">
    <property type="component" value="Unassembled WGS sequence"/>
</dbReference>
<accession>A0AAP5ER88</accession>
<evidence type="ECO:0000313" key="3">
    <source>
        <dbReference type="Proteomes" id="UP001209412"/>
    </source>
</evidence>
<name>A0AAP5ER88_9BURK</name>
<dbReference type="AlphaFoldDB" id="A0AAP5ER88"/>
<proteinExistence type="predicted"/>
<comment type="caution">
    <text evidence="2">The sequence shown here is derived from an EMBL/GenBank/DDBJ whole genome shotgun (WGS) entry which is preliminary data.</text>
</comment>